<accession>A0ABQ1K1G2</accession>
<comment type="caution">
    <text evidence="1">The sequence shown here is derived from an EMBL/GenBank/DDBJ whole genome shotgun (WGS) entry which is preliminary data.</text>
</comment>
<dbReference type="InterPro" id="IPR006905">
    <property type="entry name" value="Flavin_halogenase"/>
</dbReference>
<dbReference type="InterPro" id="IPR036188">
    <property type="entry name" value="FAD/NAD-bd_sf"/>
</dbReference>
<protein>
    <submittedName>
        <fullName evidence="1">Tryptophan halogenase</fullName>
    </submittedName>
</protein>
<dbReference type="Pfam" id="PF04820">
    <property type="entry name" value="Trp_halogenase"/>
    <property type="match status" value="1"/>
</dbReference>
<reference evidence="2" key="1">
    <citation type="journal article" date="2019" name="Int. J. Syst. Evol. Microbiol.">
        <title>The Global Catalogue of Microorganisms (GCM) 10K type strain sequencing project: providing services to taxonomists for standard genome sequencing and annotation.</title>
        <authorList>
            <consortium name="The Broad Institute Genomics Platform"/>
            <consortium name="The Broad Institute Genome Sequencing Center for Infectious Disease"/>
            <person name="Wu L."/>
            <person name="Ma J."/>
        </authorList>
    </citation>
    <scope>NUCLEOTIDE SEQUENCE [LARGE SCALE GENOMIC DNA]</scope>
    <source>
        <strain evidence="2">CGMCC 1.15928</strain>
    </source>
</reference>
<dbReference type="PIRSF" id="PIRSF011396">
    <property type="entry name" value="Trp_halogenase"/>
    <property type="match status" value="1"/>
</dbReference>
<dbReference type="RefSeq" id="WP_084394833.1">
    <property type="nucleotide sequence ID" value="NZ_BMKF01000003.1"/>
</dbReference>
<gene>
    <name evidence="1" type="ORF">GCM10011503_32010</name>
</gene>
<evidence type="ECO:0000313" key="2">
    <source>
        <dbReference type="Proteomes" id="UP000628854"/>
    </source>
</evidence>
<dbReference type="InterPro" id="IPR050816">
    <property type="entry name" value="Flavin-dep_Halogenase_NPB"/>
</dbReference>
<keyword evidence="2" id="KW-1185">Reference proteome</keyword>
<dbReference type="SUPFAM" id="SSF51905">
    <property type="entry name" value="FAD/NAD(P)-binding domain"/>
    <property type="match status" value="1"/>
</dbReference>
<dbReference type="Gene3D" id="3.50.50.60">
    <property type="entry name" value="FAD/NAD(P)-binding domain"/>
    <property type="match status" value="1"/>
</dbReference>
<evidence type="ECO:0000313" key="1">
    <source>
        <dbReference type="EMBL" id="GGB80829.1"/>
    </source>
</evidence>
<proteinExistence type="predicted"/>
<dbReference type="Proteomes" id="UP000628854">
    <property type="component" value="Unassembled WGS sequence"/>
</dbReference>
<dbReference type="InterPro" id="IPR033856">
    <property type="entry name" value="Trp_halogen"/>
</dbReference>
<name>A0ABQ1K1G2_9PROT</name>
<dbReference type="EMBL" id="BMKF01000003">
    <property type="protein sequence ID" value="GGB80829.1"/>
    <property type="molecule type" value="Genomic_DNA"/>
</dbReference>
<organism evidence="1 2">
    <name type="scientific">Henriciella pelagia</name>
    <dbReference type="NCBI Taxonomy" id="1977912"/>
    <lineage>
        <taxon>Bacteria</taxon>
        <taxon>Pseudomonadati</taxon>
        <taxon>Pseudomonadota</taxon>
        <taxon>Alphaproteobacteria</taxon>
        <taxon>Hyphomonadales</taxon>
        <taxon>Hyphomonadaceae</taxon>
        <taxon>Henriciella</taxon>
    </lineage>
</organism>
<sequence length="502" mass="56851">MTPDPVKDIVIVGGGSAGWMTAAALANATQGACRITLIESEEIGTVGVGEATIPPVKYFNSRLGIDEATFLKETSGTFKLGIQFIDWHRKGEAYFHPFGQYGAEFDDVPFYQYWIREFVAGRTRDLDNYSMAWAASAAGKFQHPAREKRLIQSTFDYAYHFDATLYARYLRKYAEARGVRRIEGRVTGAAQDSETGFIQSVSMETGETISGDLFIDCTGFFGLLIEKTLKTGFEDWSHWLPCNRAVAVPCKPGGTIDPYTKSTAKKAGWQWRIPLQHRIGNGYVYCSDHLSAEEAEAELLSSIEGEPLAEPRHLRFQTGRRKQFWNANVVAIGLSAGFMEPLESTSLHLIQYGIMRLLAMFPAKDMSPLLRDEYNALTAAEYERIRDFLILHYKATERRDDAFWRYCADMNIPDRLQYKIDHFRTHGMIVSDERELFHNPSWIAVYIGQGVHPERAPALSGLRPSVPVEQRMQQVRKAMNDAVTAMPEHRQFIETYCKSALQ</sequence>
<dbReference type="PANTHER" id="PTHR43747:SF4">
    <property type="entry name" value="FLAVIN-DEPENDENT TRYPTOPHAN HALOGENASE"/>
    <property type="match status" value="1"/>
</dbReference>
<dbReference type="PANTHER" id="PTHR43747">
    <property type="entry name" value="FAD-BINDING PROTEIN"/>
    <property type="match status" value="1"/>
</dbReference>